<proteinExistence type="predicted"/>
<accession>A0ABP4GI02</accession>
<organism evidence="1 2">
    <name type="scientific">Prauserella alba</name>
    <dbReference type="NCBI Taxonomy" id="176898"/>
    <lineage>
        <taxon>Bacteria</taxon>
        <taxon>Bacillati</taxon>
        <taxon>Actinomycetota</taxon>
        <taxon>Actinomycetes</taxon>
        <taxon>Pseudonocardiales</taxon>
        <taxon>Pseudonocardiaceae</taxon>
        <taxon>Prauserella</taxon>
    </lineage>
</organism>
<comment type="caution">
    <text evidence="1">The sequence shown here is derived from an EMBL/GenBank/DDBJ whole genome shotgun (WGS) entry which is preliminary data.</text>
</comment>
<gene>
    <name evidence="1" type="ORF">GCM10009675_51370</name>
</gene>
<protein>
    <submittedName>
        <fullName evidence="1">Uncharacterized protein</fullName>
    </submittedName>
</protein>
<reference evidence="2" key="1">
    <citation type="journal article" date="2019" name="Int. J. Syst. Evol. Microbiol.">
        <title>The Global Catalogue of Microorganisms (GCM) 10K type strain sequencing project: providing services to taxonomists for standard genome sequencing and annotation.</title>
        <authorList>
            <consortium name="The Broad Institute Genomics Platform"/>
            <consortium name="The Broad Institute Genome Sequencing Center for Infectious Disease"/>
            <person name="Wu L."/>
            <person name="Ma J."/>
        </authorList>
    </citation>
    <scope>NUCLEOTIDE SEQUENCE [LARGE SCALE GENOMIC DNA]</scope>
    <source>
        <strain evidence="2">JCM 13022</strain>
    </source>
</reference>
<keyword evidence="2" id="KW-1185">Reference proteome</keyword>
<name>A0ABP4GI02_9PSEU</name>
<evidence type="ECO:0000313" key="2">
    <source>
        <dbReference type="Proteomes" id="UP001500467"/>
    </source>
</evidence>
<sequence length="68" mass="7036">MGVTAGRTAQHVQKDVTRTDECGRPVARVGAAGAGLRCDLAVRDARAACGGWDAGGDPVTVETWRVGR</sequence>
<dbReference type="Proteomes" id="UP001500467">
    <property type="component" value="Unassembled WGS sequence"/>
</dbReference>
<dbReference type="EMBL" id="BAAALM010000024">
    <property type="protein sequence ID" value="GAA1222194.1"/>
    <property type="molecule type" value="Genomic_DNA"/>
</dbReference>
<evidence type="ECO:0000313" key="1">
    <source>
        <dbReference type="EMBL" id="GAA1222194.1"/>
    </source>
</evidence>